<evidence type="ECO:0000313" key="3">
    <source>
        <dbReference type="Proteomes" id="UP001391051"/>
    </source>
</evidence>
<feature type="signal peptide" evidence="1">
    <location>
        <begin position="1"/>
        <end position="20"/>
    </location>
</feature>
<dbReference type="Proteomes" id="UP001391051">
    <property type="component" value="Unassembled WGS sequence"/>
</dbReference>
<comment type="caution">
    <text evidence="2">The sequence shown here is derived from an EMBL/GenBank/DDBJ whole genome shotgun (WGS) entry which is preliminary data.</text>
</comment>
<proteinExistence type="predicted"/>
<keyword evidence="1" id="KW-0732">Signal</keyword>
<sequence>MVSKPLLTCVFMLWATSVTAAPLTNAEPEHSPAMAVRAALVARDDQAGYLVPGKQAPTAAVVSVRFPTRYSYASPIIDPVPGVPGPAKPPHGTL</sequence>
<reference evidence="2 3" key="1">
    <citation type="submission" date="2023-01" db="EMBL/GenBank/DDBJ databases">
        <title>Analysis of 21 Apiospora genomes using comparative genomics revels a genus with tremendous synthesis potential of carbohydrate active enzymes and secondary metabolites.</title>
        <authorList>
            <person name="Sorensen T."/>
        </authorList>
    </citation>
    <scope>NUCLEOTIDE SEQUENCE [LARGE SCALE GENOMIC DNA]</scope>
    <source>
        <strain evidence="2 3">CBS 24483</strain>
    </source>
</reference>
<dbReference type="EMBL" id="JAQQWE010000009">
    <property type="protein sequence ID" value="KAK7941470.1"/>
    <property type="molecule type" value="Genomic_DNA"/>
</dbReference>
<name>A0ABR1PWT6_9PEZI</name>
<evidence type="ECO:0000313" key="2">
    <source>
        <dbReference type="EMBL" id="KAK7941470.1"/>
    </source>
</evidence>
<dbReference type="RefSeq" id="XP_066694222.1">
    <property type="nucleotide sequence ID" value="XM_066850079.1"/>
</dbReference>
<accession>A0ABR1PWT6</accession>
<dbReference type="GeneID" id="92083141"/>
<feature type="chain" id="PRO_5046971368" evidence="1">
    <location>
        <begin position="21"/>
        <end position="94"/>
    </location>
</feature>
<organism evidence="2 3">
    <name type="scientific">Apiospora aurea</name>
    <dbReference type="NCBI Taxonomy" id="335848"/>
    <lineage>
        <taxon>Eukaryota</taxon>
        <taxon>Fungi</taxon>
        <taxon>Dikarya</taxon>
        <taxon>Ascomycota</taxon>
        <taxon>Pezizomycotina</taxon>
        <taxon>Sordariomycetes</taxon>
        <taxon>Xylariomycetidae</taxon>
        <taxon>Amphisphaeriales</taxon>
        <taxon>Apiosporaceae</taxon>
        <taxon>Apiospora</taxon>
    </lineage>
</organism>
<keyword evidence="3" id="KW-1185">Reference proteome</keyword>
<protein>
    <submittedName>
        <fullName evidence="2">Uncharacterized protein</fullName>
    </submittedName>
</protein>
<evidence type="ECO:0000256" key="1">
    <source>
        <dbReference type="SAM" id="SignalP"/>
    </source>
</evidence>
<gene>
    <name evidence="2" type="ORF">PG986_013857</name>
</gene>